<dbReference type="PANTHER" id="PTHR30514">
    <property type="entry name" value="GLUCOKINASE"/>
    <property type="match status" value="1"/>
</dbReference>
<organism evidence="7 8">
    <name type="scientific">Faecalicatena fissicatena</name>
    <dbReference type="NCBI Taxonomy" id="290055"/>
    <lineage>
        <taxon>Bacteria</taxon>
        <taxon>Bacillati</taxon>
        <taxon>Bacillota</taxon>
        <taxon>Clostridia</taxon>
        <taxon>Lachnospirales</taxon>
        <taxon>Lachnospiraceae</taxon>
        <taxon>Faecalicatena</taxon>
    </lineage>
</organism>
<dbReference type="SUPFAM" id="SSF53697">
    <property type="entry name" value="SIS domain"/>
    <property type="match status" value="1"/>
</dbReference>
<dbReference type="RefSeq" id="WP_205156168.1">
    <property type="nucleotide sequence ID" value="NZ_JACLYY010000011.1"/>
</dbReference>
<evidence type="ECO:0000256" key="4">
    <source>
        <dbReference type="SAM" id="MobiDB-lite"/>
    </source>
</evidence>
<feature type="compositionally biased region" description="Basic and acidic residues" evidence="4">
    <location>
        <begin position="76"/>
        <end position="85"/>
    </location>
</feature>
<proteinExistence type="predicted"/>
<feature type="region of interest" description="Disordered" evidence="4">
    <location>
        <begin position="76"/>
        <end position="98"/>
    </location>
</feature>
<gene>
    <name evidence="7" type="ORF">H7U36_11205</name>
</gene>
<keyword evidence="8" id="KW-1185">Reference proteome</keyword>
<sequence>MWEMELRLCYAMLSKNQKKAADILLEDPDAARTMTVRELAGRAGVGQATILRMLQAAGYEGWSAFQREVWREKGQQERELPEAAAREPALGGKKSPAKREHRKYEAVFQIIRDDLTMISDMAKHLDLGQLEEVVKVIKKAKIIDVYGTDNSANAAAELSGRMLHLGLTSRNYSDLFFQKVSAGHLGKRDVAIGFSISGETQAVIDSLAAAKQAGAVTVAVTGDQVSGLAQIADYIFITPTIHFSEISRWISSRISQMAFVDALCGAIMVSDPDRFDQMLIQSTKEFEQDMHRKDA</sequence>
<dbReference type="PROSITE" id="PS51071">
    <property type="entry name" value="HTH_RPIR"/>
    <property type="match status" value="1"/>
</dbReference>
<name>A0ABS2EAI2_9FIRM</name>
<dbReference type="InterPro" id="IPR000281">
    <property type="entry name" value="HTH_RpiR"/>
</dbReference>
<comment type="caution">
    <text evidence="7">The sequence shown here is derived from an EMBL/GenBank/DDBJ whole genome shotgun (WGS) entry which is preliminary data.</text>
</comment>
<keyword evidence="3" id="KW-0804">Transcription</keyword>
<dbReference type="InterPro" id="IPR009057">
    <property type="entry name" value="Homeodomain-like_sf"/>
</dbReference>
<dbReference type="Pfam" id="PF01418">
    <property type="entry name" value="HTH_6"/>
    <property type="match status" value="1"/>
</dbReference>
<dbReference type="Proteomes" id="UP000716906">
    <property type="component" value="Unassembled WGS sequence"/>
</dbReference>
<feature type="domain" description="HTH rpiR-type" evidence="5">
    <location>
        <begin position="1"/>
        <end position="76"/>
    </location>
</feature>
<evidence type="ECO:0000256" key="3">
    <source>
        <dbReference type="ARBA" id="ARBA00023163"/>
    </source>
</evidence>
<dbReference type="InterPro" id="IPR046348">
    <property type="entry name" value="SIS_dom_sf"/>
</dbReference>
<evidence type="ECO:0000313" key="7">
    <source>
        <dbReference type="EMBL" id="MBM6738659.1"/>
    </source>
</evidence>
<dbReference type="InterPro" id="IPR036388">
    <property type="entry name" value="WH-like_DNA-bd_sf"/>
</dbReference>
<dbReference type="InterPro" id="IPR001347">
    <property type="entry name" value="SIS_dom"/>
</dbReference>
<dbReference type="Gene3D" id="3.40.50.10490">
    <property type="entry name" value="Glucose-6-phosphate isomerase like protein, domain 1"/>
    <property type="match status" value="1"/>
</dbReference>
<protein>
    <submittedName>
        <fullName evidence="7">MurR/RpiR family transcriptional regulator</fullName>
    </submittedName>
</protein>
<evidence type="ECO:0000313" key="8">
    <source>
        <dbReference type="Proteomes" id="UP000716906"/>
    </source>
</evidence>
<evidence type="ECO:0000256" key="2">
    <source>
        <dbReference type="ARBA" id="ARBA00023125"/>
    </source>
</evidence>
<dbReference type="PROSITE" id="PS51464">
    <property type="entry name" value="SIS"/>
    <property type="match status" value="1"/>
</dbReference>
<dbReference type="EMBL" id="JACLYY010000011">
    <property type="protein sequence ID" value="MBM6738659.1"/>
    <property type="molecule type" value="Genomic_DNA"/>
</dbReference>
<dbReference type="InterPro" id="IPR047640">
    <property type="entry name" value="RpiR-like"/>
</dbReference>
<dbReference type="PANTHER" id="PTHR30514:SF1">
    <property type="entry name" value="HTH-TYPE TRANSCRIPTIONAL REGULATOR HEXR-RELATED"/>
    <property type="match status" value="1"/>
</dbReference>
<evidence type="ECO:0000259" key="6">
    <source>
        <dbReference type="PROSITE" id="PS51464"/>
    </source>
</evidence>
<dbReference type="Gene3D" id="1.10.10.10">
    <property type="entry name" value="Winged helix-like DNA-binding domain superfamily/Winged helix DNA-binding domain"/>
    <property type="match status" value="1"/>
</dbReference>
<keyword evidence="1" id="KW-0805">Transcription regulation</keyword>
<keyword evidence="2" id="KW-0238">DNA-binding</keyword>
<dbReference type="PROSITE" id="PS00356">
    <property type="entry name" value="HTH_LACI_1"/>
    <property type="match status" value="1"/>
</dbReference>
<dbReference type="SUPFAM" id="SSF46689">
    <property type="entry name" value="Homeodomain-like"/>
    <property type="match status" value="1"/>
</dbReference>
<reference evidence="7 8" key="1">
    <citation type="journal article" date="2021" name="Sci. Rep.">
        <title>The distribution of antibiotic resistance genes in chicken gut microbiota commensals.</title>
        <authorList>
            <person name="Juricova H."/>
            <person name="Matiasovicova J."/>
            <person name="Kubasova T."/>
            <person name="Cejkova D."/>
            <person name="Rychlik I."/>
        </authorList>
    </citation>
    <scope>NUCLEOTIDE SEQUENCE [LARGE SCALE GENOMIC DNA]</scope>
    <source>
        <strain evidence="7 8">An773</strain>
    </source>
</reference>
<accession>A0ABS2EAI2</accession>
<evidence type="ECO:0000256" key="1">
    <source>
        <dbReference type="ARBA" id="ARBA00023015"/>
    </source>
</evidence>
<dbReference type="CDD" id="cd05013">
    <property type="entry name" value="SIS_RpiR"/>
    <property type="match status" value="1"/>
</dbReference>
<feature type="domain" description="SIS" evidence="6">
    <location>
        <begin position="133"/>
        <end position="273"/>
    </location>
</feature>
<dbReference type="Pfam" id="PF01380">
    <property type="entry name" value="SIS"/>
    <property type="match status" value="1"/>
</dbReference>
<dbReference type="InterPro" id="IPR035472">
    <property type="entry name" value="RpiR-like_SIS"/>
</dbReference>
<evidence type="ECO:0000259" key="5">
    <source>
        <dbReference type="PROSITE" id="PS51071"/>
    </source>
</evidence>